<feature type="transmembrane region" description="Helical" evidence="2">
    <location>
        <begin position="62"/>
        <end position="88"/>
    </location>
</feature>
<evidence type="ECO:0000313" key="3">
    <source>
        <dbReference type="EMBL" id="MCS0635018.1"/>
    </source>
</evidence>
<dbReference type="Proteomes" id="UP001431313">
    <property type="component" value="Unassembled WGS sequence"/>
</dbReference>
<dbReference type="RefSeq" id="WP_258785706.1">
    <property type="nucleotide sequence ID" value="NZ_JANUGQ010000003.1"/>
</dbReference>
<name>A0ABT2CCB3_9ACTN</name>
<accession>A0ABT2CCB3</accession>
<evidence type="ECO:0000256" key="2">
    <source>
        <dbReference type="SAM" id="Phobius"/>
    </source>
</evidence>
<organism evidence="3 4">
    <name type="scientific">Streptomyces pyxinae</name>
    <dbReference type="NCBI Taxonomy" id="2970734"/>
    <lineage>
        <taxon>Bacteria</taxon>
        <taxon>Bacillati</taxon>
        <taxon>Actinomycetota</taxon>
        <taxon>Actinomycetes</taxon>
        <taxon>Kitasatosporales</taxon>
        <taxon>Streptomycetaceae</taxon>
        <taxon>Streptomyces</taxon>
    </lineage>
</organism>
<dbReference type="EMBL" id="JANUGQ010000003">
    <property type="protein sequence ID" value="MCS0635018.1"/>
    <property type="molecule type" value="Genomic_DNA"/>
</dbReference>
<gene>
    <name evidence="3" type="ORF">NX801_04965</name>
</gene>
<keyword evidence="2" id="KW-0812">Transmembrane</keyword>
<feature type="transmembrane region" description="Helical" evidence="2">
    <location>
        <begin position="33"/>
        <end position="56"/>
    </location>
</feature>
<keyword evidence="4" id="KW-1185">Reference proteome</keyword>
<comment type="caution">
    <text evidence="3">The sequence shown here is derived from an EMBL/GenBank/DDBJ whole genome shotgun (WGS) entry which is preliminary data.</text>
</comment>
<keyword evidence="2" id="KW-0472">Membrane</keyword>
<evidence type="ECO:0008006" key="5">
    <source>
        <dbReference type="Google" id="ProtNLM"/>
    </source>
</evidence>
<protein>
    <recommendedName>
        <fullName evidence="5">Integral membrane protein</fullName>
    </recommendedName>
</protein>
<evidence type="ECO:0000313" key="4">
    <source>
        <dbReference type="Proteomes" id="UP001431313"/>
    </source>
</evidence>
<keyword evidence="2" id="KW-1133">Transmembrane helix</keyword>
<proteinExistence type="predicted"/>
<sequence>MSQHTPDPPEPMVAYDHTDLLNRPKRIWNWGNIPLPGLLLPALGAAFGFGLLWLVALISLSAFLPFLGMSMLTSVLYIGPPVAVYFVWGRPLPSALTLSQQLVVWADYWFQPKRLQGLAADREPEELRWQVILWEPGSPRWHKRYAEARTAAAHHGSSYAAHAPAAAPATAAVPDTRATGPVPDSRVTGSVPAAYATGLVPGPHTPGSVPAARPSSPATGPVPSETAG</sequence>
<feature type="region of interest" description="Disordered" evidence="1">
    <location>
        <begin position="170"/>
        <end position="228"/>
    </location>
</feature>
<evidence type="ECO:0000256" key="1">
    <source>
        <dbReference type="SAM" id="MobiDB-lite"/>
    </source>
</evidence>
<reference evidence="3" key="1">
    <citation type="submission" date="2022-08" db="EMBL/GenBank/DDBJ databases">
        <authorList>
            <person name="Somphong A."/>
            <person name="Phongsopitanun W."/>
        </authorList>
    </citation>
    <scope>NUCLEOTIDE SEQUENCE</scope>
    <source>
        <strain evidence="3">LP05-1</strain>
    </source>
</reference>